<evidence type="ECO:0000259" key="2">
    <source>
        <dbReference type="SMART" id="SM00867"/>
    </source>
</evidence>
<protein>
    <submittedName>
        <fullName evidence="3">Polyisoprenoid-binding protein</fullName>
    </submittedName>
</protein>
<dbReference type="PANTHER" id="PTHR34406">
    <property type="entry name" value="PROTEIN YCEI"/>
    <property type="match status" value="1"/>
</dbReference>
<dbReference type="RefSeq" id="WP_109718659.1">
    <property type="nucleotide sequence ID" value="NZ_QEQK01000001.1"/>
</dbReference>
<evidence type="ECO:0000313" key="4">
    <source>
        <dbReference type="Proteomes" id="UP000251800"/>
    </source>
</evidence>
<dbReference type="EMBL" id="QEQK01000001">
    <property type="protein sequence ID" value="PWN57802.1"/>
    <property type="molecule type" value="Genomic_DNA"/>
</dbReference>
<sequence length="192" mass="20915">MARLLTLAAASLLMVGTASAAPVKYSFDQSHTVVSFGWNHLGFSNPSARLTDFTGGVAIDESDLTQSIVQLDFRVVDIDPGHGEFFKHLMSEDFFNAKQYPTGKFISTAITKTGDNSFKVVGDLTLHGQTHPVTLDATLNKQGKHPFADKYVMGFDASGTLKRSQWGLDKYVPAVSDEITLEITTELTKPAK</sequence>
<dbReference type="AlphaFoldDB" id="A0A363UQP5"/>
<dbReference type="PANTHER" id="PTHR34406:SF1">
    <property type="entry name" value="PROTEIN YCEI"/>
    <property type="match status" value="1"/>
</dbReference>
<feature type="chain" id="PRO_5016784592" evidence="1">
    <location>
        <begin position="21"/>
        <end position="192"/>
    </location>
</feature>
<reference evidence="3 4" key="1">
    <citation type="submission" date="2018-05" db="EMBL/GenBank/DDBJ databases">
        <title>Abyssibacter profundi OUC007T gen. nov., sp. nov, a marine bacterium isolated from seawater of the Mariana Trench.</title>
        <authorList>
            <person name="Zhou S."/>
        </authorList>
    </citation>
    <scope>NUCLEOTIDE SEQUENCE [LARGE SCALE GENOMIC DNA]</scope>
    <source>
        <strain evidence="3 4">OUC007</strain>
    </source>
</reference>
<evidence type="ECO:0000313" key="3">
    <source>
        <dbReference type="EMBL" id="PWN57802.1"/>
    </source>
</evidence>
<dbReference type="InterPro" id="IPR007372">
    <property type="entry name" value="Lipid/polyisoprenoid-bd_YceI"/>
</dbReference>
<dbReference type="OrthoDB" id="9811006at2"/>
<organism evidence="3 4">
    <name type="scientific">Abyssibacter profundi</name>
    <dbReference type="NCBI Taxonomy" id="2182787"/>
    <lineage>
        <taxon>Bacteria</taxon>
        <taxon>Pseudomonadati</taxon>
        <taxon>Pseudomonadota</taxon>
        <taxon>Gammaproteobacteria</taxon>
        <taxon>Chromatiales</taxon>
        <taxon>Oceanococcaceae</taxon>
        <taxon>Abyssibacter</taxon>
    </lineage>
</organism>
<keyword evidence="1" id="KW-0732">Signal</keyword>
<dbReference type="InterPro" id="IPR036761">
    <property type="entry name" value="TTHA0802/YceI-like_sf"/>
</dbReference>
<feature type="signal peptide" evidence="1">
    <location>
        <begin position="1"/>
        <end position="20"/>
    </location>
</feature>
<accession>A0A363UQP5</accession>
<dbReference type="SUPFAM" id="SSF101874">
    <property type="entry name" value="YceI-like"/>
    <property type="match status" value="1"/>
</dbReference>
<comment type="caution">
    <text evidence="3">The sequence shown here is derived from an EMBL/GenBank/DDBJ whole genome shotgun (WGS) entry which is preliminary data.</text>
</comment>
<dbReference type="Gene3D" id="2.40.128.110">
    <property type="entry name" value="Lipid/polyisoprenoid-binding, YceI-like"/>
    <property type="match status" value="1"/>
</dbReference>
<dbReference type="Proteomes" id="UP000251800">
    <property type="component" value="Unassembled WGS sequence"/>
</dbReference>
<gene>
    <name evidence="3" type="ORF">DEH80_01300</name>
</gene>
<dbReference type="SMART" id="SM00867">
    <property type="entry name" value="YceI"/>
    <property type="match status" value="1"/>
</dbReference>
<feature type="domain" description="Lipid/polyisoprenoid-binding YceI-like" evidence="2">
    <location>
        <begin position="24"/>
        <end position="188"/>
    </location>
</feature>
<name>A0A363UQP5_9GAMM</name>
<keyword evidence="4" id="KW-1185">Reference proteome</keyword>
<proteinExistence type="predicted"/>
<dbReference type="Pfam" id="PF04264">
    <property type="entry name" value="YceI"/>
    <property type="match status" value="1"/>
</dbReference>
<evidence type="ECO:0000256" key="1">
    <source>
        <dbReference type="SAM" id="SignalP"/>
    </source>
</evidence>